<dbReference type="EMBL" id="BTFZ01000020">
    <property type="protein sequence ID" value="GMM38941.1"/>
    <property type="molecule type" value="Genomic_DNA"/>
</dbReference>
<feature type="compositionally biased region" description="Basic and acidic residues" evidence="3">
    <location>
        <begin position="1"/>
        <end position="10"/>
    </location>
</feature>
<dbReference type="PANTHER" id="PTHR10921:SF1">
    <property type="entry name" value="NUCLEAR DISTRIBUTION PROTEIN NUDE HOMOLOG"/>
    <property type="match status" value="1"/>
</dbReference>
<feature type="compositionally biased region" description="Basic residues" evidence="3">
    <location>
        <begin position="340"/>
        <end position="351"/>
    </location>
</feature>
<feature type="compositionally biased region" description="Polar residues" evidence="3">
    <location>
        <begin position="330"/>
        <end position="339"/>
    </location>
</feature>
<dbReference type="GO" id="GO:0007059">
    <property type="term" value="P:chromosome segregation"/>
    <property type="evidence" value="ECO:0007669"/>
    <property type="project" value="TreeGrafter"/>
</dbReference>
<dbReference type="AlphaFoldDB" id="A0AAV5QWP8"/>
<dbReference type="GO" id="GO:0008017">
    <property type="term" value="F:microtubule binding"/>
    <property type="evidence" value="ECO:0007669"/>
    <property type="project" value="InterPro"/>
</dbReference>
<feature type="region of interest" description="Disordered" evidence="3">
    <location>
        <begin position="1"/>
        <end position="34"/>
    </location>
</feature>
<sequence length="475" mass="53944">MNSDIDREISDSESDQDPQPFGSPSKNSNLSEEERLQMALKQIQQLENELSDFQQSSYELEQELEKELNDLETRKQELEEALESKRKEAENWKAKYVRLESEFNNVTSRNEDKFKNYKKELQSVRSKLVNIEILNDNIEQNERILSINLNDLETKYNDSLERIALLESEINYKDEALLKEKLDNQNTQNQFNELKGEIDKLRSQQKQKLQREKSQSGQSSSSIFDSTGNASVSESVRNNIPKSNSIKQLHNMIEQTKFMENRVETIRNTIRPSKMRKVSGKTIRAEPVEHESDMSYDGGSEFNITGVSSIANSTGSMDQTASSYFTALSKSTTNDSLSHSKARNRKVRKSNLQKPPLQPLGSKPFSGTKEFQTHFTEKKTTPATTIKMVSSSVSSTKTSTTSNSTIKKISSTAHQLETIRGSPTTVRTRELKRVAAANNSKTSEVKKLFNSPSKTKNRLKGGLLPSLRKFNLSEK</sequence>
<gene>
    <name evidence="4" type="ORF">DASC09_062800</name>
</gene>
<name>A0AAV5QWP8_9ASCO</name>
<dbReference type="InterPro" id="IPR033494">
    <property type="entry name" value="NUDE"/>
</dbReference>
<dbReference type="SUPFAM" id="SSF57997">
    <property type="entry name" value="Tropomyosin"/>
    <property type="match status" value="1"/>
</dbReference>
<evidence type="ECO:0000256" key="2">
    <source>
        <dbReference type="ARBA" id="ARBA00023054"/>
    </source>
</evidence>
<keyword evidence="2" id="KW-0175">Coiled coil</keyword>
<dbReference type="Proteomes" id="UP001360560">
    <property type="component" value="Unassembled WGS sequence"/>
</dbReference>
<organism evidence="4 5">
    <name type="scientific">Saccharomycopsis crataegensis</name>
    <dbReference type="NCBI Taxonomy" id="43959"/>
    <lineage>
        <taxon>Eukaryota</taxon>
        <taxon>Fungi</taxon>
        <taxon>Dikarya</taxon>
        <taxon>Ascomycota</taxon>
        <taxon>Saccharomycotina</taxon>
        <taxon>Saccharomycetes</taxon>
        <taxon>Saccharomycopsidaceae</taxon>
        <taxon>Saccharomycopsis</taxon>
    </lineage>
</organism>
<evidence type="ECO:0000313" key="5">
    <source>
        <dbReference type="Proteomes" id="UP001360560"/>
    </source>
</evidence>
<evidence type="ECO:0008006" key="6">
    <source>
        <dbReference type="Google" id="ProtNLM"/>
    </source>
</evidence>
<feature type="region of interest" description="Disordered" evidence="3">
    <location>
        <begin position="201"/>
        <end position="246"/>
    </location>
</feature>
<dbReference type="GO" id="GO:0047496">
    <property type="term" value="P:vesicle transport along microtubule"/>
    <property type="evidence" value="ECO:0007669"/>
    <property type="project" value="TreeGrafter"/>
</dbReference>
<evidence type="ECO:0000256" key="3">
    <source>
        <dbReference type="SAM" id="MobiDB-lite"/>
    </source>
</evidence>
<feature type="region of interest" description="Disordered" evidence="3">
    <location>
        <begin position="330"/>
        <end position="367"/>
    </location>
</feature>
<dbReference type="GO" id="GO:0000776">
    <property type="term" value="C:kinetochore"/>
    <property type="evidence" value="ECO:0007669"/>
    <property type="project" value="TreeGrafter"/>
</dbReference>
<keyword evidence="5" id="KW-1185">Reference proteome</keyword>
<feature type="compositionally biased region" description="Polar residues" evidence="3">
    <location>
        <begin position="223"/>
        <end position="246"/>
    </location>
</feature>
<dbReference type="GeneID" id="90076929"/>
<reference evidence="4 5" key="1">
    <citation type="journal article" date="2023" name="Elife">
        <title>Identification of key yeast species and microbe-microbe interactions impacting larval growth of Drosophila in the wild.</title>
        <authorList>
            <person name="Mure A."/>
            <person name="Sugiura Y."/>
            <person name="Maeda R."/>
            <person name="Honda K."/>
            <person name="Sakurai N."/>
            <person name="Takahashi Y."/>
            <person name="Watada M."/>
            <person name="Katoh T."/>
            <person name="Gotoh A."/>
            <person name="Gotoh Y."/>
            <person name="Taniguchi I."/>
            <person name="Nakamura K."/>
            <person name="Hayashi T."/>
            <person name="Katayama T."/>
            <person name="Uemura T."/>
            <person name="Hattori Y."/>
        </authorList>
    </citation>
    <scope>NUCLEOTIDE SEQUENCE [LARGE SCALE GENOMIC DNA]</scope>
    <source>
        <strain evidence="4 5">SC-9</strain>
    </source>
</reference>
<comment type="similarity">
    <text evidence="1">Belongs to the nudE family.</text>
</comment>
<dbReference type="GO" id="GO:0007020">
    <property type="term" value="P:microtubule nucleation"/>
    <property type="evidence" value="ECO:0007669"/>
    <property type="project" value="TreeGrafter"/>
</dbReference>
<comment type="caution">
    <text evidence="4">The sequence shown here is derived from an EMBL/GenBank/DDBJ whole genome shotgun (WGS) entry which is preliminary data.</text>
</comment>
<accession>A0AAV5QWP8</accession>
<evidence type="ECO:0000256" key="1">
    <source>
        <dbReference type="ARBA" id="ARBA00007429"/>
    </source>
</evidence>
<dbReference type="GO" id="GO:0005871">
    <property type="term" value="C:kinesin complex"/>
    <property type="evidence" value="ECO:0007669"/>
    <property type="project" value="TreeGrafter"/>
</dbReference>
<dbReference type="Gene3D" id="6.10.250.1080">
    <property type="match status" value="1"/>
</dbReference>
<dbReference type="GO" id="GO:0051642">
    <property type="term" value="P:centrosome localization"/>
    <property type="evidence" value="ECO:0007669"/>
    <property type="project" value="TreeGrafter"/>
</dbReference>
<proteinExistence type="inferred from homology"/>
<dbReference type="RefSeq" id="XP_064855936.1">
    <property type="nucleotide sequence ID" value="XM_064999864.1"/>
</dbReference>
<dbReference type="GO" id="GO:0000132">
    <property type="term" value="P:establishment of mitotic spindle orientation"/>
    <property type="evidence" value="ECO:0007669"/>
    <property type="project" value="TreeGrafter"/>
</dbReference>
<protein>
    <recommendedName>
        <fullName evidence="6">NUDE domain-containing protein</fullName>
    </recommendedName>
</protein>
<evidence type="ECO:0000313" key="4">
    <source>
        <dbReference type="EMBL" id="GMM38941.1"/>
    </source>
</evidence>
<dbReference type="PANTHER" id="PTHR10921">
    <property type="entry name" value="NUCLEAR DISTRIBUTION PROTEIN NUDE HOMOLOG 1"/>
    <property type="match status" value="1"/>
</dbReference>
<feature type="region of interest" description="Disordered" evidence="3">
    <location>
        <begin position="436"/>
        <end position="463"/>
    </location>
</feature>